<dbReference type="PANTHER" id="PTHR32212">
    <property type="entry name" value="CYCLIN-LIKE F-BOX"/>
    <property type="match status" value="1"/>
</dbReference>
<feature type="domain" description="F-box" evidence="1">
    <location>
        <begin position="18"/>
        <end position="55"/>
    </location>
</feature>
<reference evidence="2" key="1">
    <citation type="journal article" date="2012" name="Nat. Biotechnol.">
        <title>Draft genome sequence of pigeonpea (Cajanus cajan), an orphan legume crop of resource-poor farmers.</title>
        <authorList>
            <person name="Varshney R.K."/>
            <person name="Chen W."/>
            <person name="Li Y."/>
            <person name="Bharti A.K."/>
            <person name="Saxena R.K."/>
            <person name="Schlueter J.A."/>
            <person name="Donoghue M.T."/>
            <person name="Azam S."/>
            <person name="Fan G."/>
            <person name="Whaley A.M."/>
            <person name="Farmer A.D."/>
            <person name="Sheridan J."/>
            <person name="Iwata A."/>
            <person name="Tuteja R."/>
            <person name="Penmetsa R.V."/>
            <person name="Wu W."/>
            <person name="Upadhyaya H.D."/>
            <person name="Yang S.P."/>
            <person name="Shah T."/>
            <person name="Saxena K.B."/>
            <person name="Michael T."/>
            <person name="McCombie W.R."/>
            <person name="Yang B."/>
            <person name="Zhang G."/>
            <person name="Yang H."/>
            <person name="Wang J."/>
            <person name="Spillane C."/>
            <person name="Cook D.R."/>
            <person name="May G.D."/>
            <person name="Xu X."/>
            <person name="Jackson S.A."/>
        </authorList>
    </citation>
    <scope>NUCLEOTIDE SEQUENCE [LARGE SCALE GENOMIC DNA]</scope>
</reference>
<evidence type="ECO:0000313" key="2">
    <source>
        <dbReference type="EMBL" id="KYP38839.1"/>
    </source>
</evidence>
<evidence type="ECO:0000313" key="3">
    <source>
        <dbReference type="Proteomes" id="UP000075243"/>
    </source>
</evidence>
<dbReference type="InterPro" id="IPR036047">
    <property type="entry name" value="F-box-like_dom_sf"/>
</dbReference>
<dbReference type="PANTHER" id="PTHR32212:SF267">
    <property type="entry name" value="F-BOX_RNI_FBD-LIKE DOMAIN PROTEIN"/>
    <property type="match status" value="1"/>
</dbReference>
<protein>
    <submittedName>
        <fullName evidence="2">F-box/FBD/LRR-repeat protein At3g49030 family</fullName>
    </submittedName>
</protein>
<dbReference type="OMA" id="VSIKCAV"/>
<proteinExistence type="predicted"/>
<dbReference type="STRING" id="3821.A0A151R8K2"/>
<feature type="non-terminal residue" evidence="2">
    <location>
        <position position="1"/>
    </location>
</feature>
<dbReference type="Pfam" id="PF00646">
    <property type="entry name" value="F-box"/>
    <property type="match status" value="1"/>
</dbReference>
<dbReference type="InterPro" id="IPR001810">
    <property type="entry name" value="F-box_dom"/>
</dbReference>
<organism evidence="2 3">
    <name type="scientific">Cajanus cajan</name>
    <name type="common">Pigeon pea</name>
    <name type="synonym">Cajanus indicus</name>
    <dbReference type="NCBI Taxonomy" id="3821"/>
    <lineage>
        <taxon>Eukaryota</taxon>
        <taxon>Viridiplantae</taxon>
        <taxon>Streptophyta</taxon>
        <taxon>Embryophyta</taxon>
        <taxon>Tracheophyta</taxon>
        <taxon>Spermatophyta</taxon>
        <taxon>Magnoliopsida</taxon>
        <taxon>eudicotyledons</taxon>
        <taxon>Gunneridae</taxon>
        <taxon>Pentapetalae</taxon>
        <taxon>rosids</taxon>
        <taxon>fabids</taxon>
        <taxon>Fabales</taxon>
        <taxon>Fabaceae</taxon>
        <taxon>Papilionoideae</taxon>
        <taxon>50 kb inversion clade</taxon>
        <taxon>NPAAA clade</taxon>
        <taxon>indigoferoid/millettioid clade</taxon>
        <taxon>Phaseoleae</taxon>
        <taxon>Cajanus</taxon>
    </lineage>
</organism>
<dbReference type="Gramene" id="C.cajan_38907.t">
    <property type="protein sequence ID" value="C.cajan_38907.t.cds1"/>
    <property type="gene ID" value="C.cajan_38907"/>
</dbReference>
<keyword evidence="3" id="KW-1185">Reference proteome</keyword>
<sequence>LMHVFWALQASIEGKDRISELPDDVLLHIMKFLRTDFAVATCVLSKRWKNLWKHLTTLSFQCYTVPNYFFKLSPFLPQHPKSFHNFVFGLLSGRDASISHLNLDFALTSSSDLQLLNRLMEYARLHNCQHLNIHLASYSDRVDEFCPSIFFFPSLNSLHLNIPDFRPNWNLPKSLH</sequence>
<dbReference type="SUPFAM" id="SSF81383">
    <property type="entry name" value="F-box domain"/>
    <property type="match status" value="1"/>
</dbReference>
<accession>A0A151R8K2</accession>
<dbReference type="Gene3D" id="1.20.1280.50">
    <property type="match status" value="1"/>
</dbReference>
<dbReference type="Proteomes" id="UP000075243">
    <property type="component" value="Unassembled WGS sequence"/>
</dbReference>
<dbReference type="InterPro" id="IPR053781">
    <property type="entry name" value="F-box_AtFBL13-like"/>
</dbReference>
<dbReference type="AlphaFoldDB" id="A0A151R8K2"/>
<evidence type="ECO:0000259" key="1">
    <source>
        <dbReference type="Pfam" id="PF00646"/>
    </source>
</evidence>
<gene>
    <name evidence="2" type="ORF">KK1_039892</name>
</gene>
<dbReference type="EMBL" id="KQ483962">
    <property type="protein sequence ID" value="KYP38839.1"/>
    <property type="molecule type" value="Genomic_DNA"/>
</dbReference>
<dbReference type="CDD" id="cd22160">
    <property type="entry name" value="F-box_AtFBL13-like"/>
    <property type="match status" value="1"/>
</dbReference>
<name>A0A151R8K2_CAJCA</name>